<dbReference type="AlphaFoldDB" id="A0A3B0YC57"/>
<evidence type="ECO:0000313" key="1">
    <source>
        <dbReference type="EMBL" id="VAW78448.1"/>
    </source>
</evidence>
<name>A0A3B0YC57_9ZZZZ</name>
<dbReference type="EMBL" id="UOFK01000154">
    <property type="protein sequence ID" value="VAW78448.1"/>
    <property type="molecule type" value="Genomic_DNA"/>
</dbReference>
<proteinExistence type="predicted"/>
<sequence>SGTFSLEKAYKLKDLPDSTTMNGIEFDAYLFNTRTLRSYDTSLIIPIRENMRGTGIGHIGRRPFVIDLSMRTEGNGATFDPFSTELYIEGDDEAILPSKILRDRRNNIACAYSDMPKNVGVEVTEEPVPIFNKNRVLTKSGIENKDWNVPHWTCIQFRFDVPTPDPSKKFRLKLGAIVKPNGEHIRPTIYFVPVTYKSYTH</sequence>
<reference evidence="1" key="1">
    <citation type="submission" date="2018-06" db="EMBL/GenBank/DDBJ databases">
        <authorList>
            <person name="Zhirakovskaya E."/>
        </authorList>
    </citation>
    <scope>NUCLEOTIDE SEQUENCE</scope>
</reference>
<gene>
    <name evidence="1" type="ORF">MNBD_GAMMA13-2170</name>
</gene>
<accession>A0A3B0YC57</accession>
<organism evidence="1">
    <name type="scientific">hydrothermal vent metagenome</name>
    <dbReference type="NCBI Taxonomy" id="652676"/>
    <lineage>
        <taxon>unclassified sequences</taxon>
        <taxon>metagenomes</taxon>
        <taxon>ecological metagenomes</taxon>
    </lineage>
</organism>
<feature type="non-terminal residue" evidence="1">
    <location>
        <position position="1"/>
    </location>
</feature>
<protein>
    <submittedName>
        <fullName evidence="1">Uncharacterized protein</fullName>
    </submittedName>
</protein>